<organism evidence="4 5">
    <name type="scientific">Aureobasidium pullulans</name>
    <name type="common">Black yeast</name>
    <name type="synonym">Pullularia pullulans</name>
    <dbReference type="NCBI Taxonomy" id="5580"/>
    <lineage>
        <taxon>Eukaryota</taxon>
        <taxon>Fungi</taxon>
        <taxon>Dikarya</taxon>
        <taxon>Ascomycota</taxon>
        <taxon>Pezizomycotina</taxon>
        <taxon>Dothideomycetes</taxon>
        <taxon>Dothideomycetidae</taxon>
        <taxon>Dothideales</taxon>
        <taxon>Saccotheciaceae</taxon>
        <taxon>Aureobasidium</taxon>
    </lineage>
</organism>
<evidence type="ECO:0000313" key="5">
    <source>
        <dbReference type="Proteomes" id="UP000304947"/>
    </source>
</evidence>
<gene>
    <name evidence="4" type="ORF">D6C83_06317</name>
</gene>
<feature type="region of interest" description="Disordered" evidence="3">
    <location>
        <begin position="252"/>
        <end position="279"/>
    </location>
</feature>
<dbReference type="SUPFAM" id="SSF52374">
    <property type="entry name" value="Nucleotidylyl transferase"/>
    <property type="match status" value="1"/>
</dbReference>
<evidence type="ECO:0000256" key="3">
    <source>
        <dbReference type="SAM" id="MobiDB-lite"/>
    </source>
</evidence>
<dbReference type="InterPro" id="IPR002347">
    <property type="entry name" value="SDR_fam"/>
</dbReference>
<dbReference type="PANTHER" id="PTHR43086:SF2">
    <property type="entry name" value="HYDROXYSTEROID DEHYDROGENASE-LIKE PROTEIN 1"/>
    <property type="match status" value="1"/>
</dbReference>
<dbReference type="AlphaFoldDB" id="A0A4T0BZN0"/>
<dbReference type="GO" id="GO:0005783">
    <property type="term" value="C:endoplasmic reticulum"/>
    <property type="evidence" value="ECO:0007669"/>
    <property type="project" value="TreeGrafter"/>
</dbReference>
<proteinExistence type="predicted"/>
<protein>
    <submittedName>
        <fullName evidence="4">NAD(P)-binding protein</fullName>
    </submittedName>
</protein>
<reference evidence="4 5" key="1">
    <citation type="submission" date="2018-10" db="EMBL/GenBank/DDBJ databases">
        <title>Fifty Aureobasidium pullulans genomes reveal a recombining polyextremotolerant generalist.</title>
        <authorList>
            <person name="Gostincar C."/>
            <person name="Turk M."/>
            <person name="Zajc J."/>
            <person name="Gunde-Cimerman N."/>
        </authorList>
    </citation>
    <scope>NUCLEOTIDE SEQUENCE [LARGE SCALE GENOMIC DNA]</scope>
    <source>
        <strain evidence="4 5">EXF-3380</strain>
    </source>
</reference>
<dbReference type="PANTHER" id="PTHR43086">
    <property type="entry name" value="VERY-LONG-CHAIN 3-OXOOACYL-COA REDUCTASE"/>
    <property type="match status" value="1"/>
</dbReference>
<dbReference type="EMBL" id="QZBU01002275">
    <property type="protein sequence ID" value="TIA40531.1"/>
    <property type="molecule type" value="Genomic_DNA"/>
</dbReference>
<evidence type="ECO:0000256" key="1">
    <source>
        <dbReference type="ARBA" id="ARBA00022857"/>
    </source>
</evidence>
<name>A0A4T0BZN0_AURPU</name>
<dbReference type="GO" id="GO:0030497">
    <property type="term" value="P:fatty acid elongation"/>
    <property type="evidence" value="ECO:0007669"/>
    <property type="project" value="TreeGrafter"/>
</dbReference>
<accession>A0A4T0BZN0</accession>
<keyword evidence="2" id="KW-0560">Oxidoreductase</keyword>
<evidence type="ECO:0000256" key="2">
    <source>
        <dbReference type="ARBA" id="ARBA00023002"/>
    </source>
</evidence>
<dbReference type="Gene3D" id="3.40.50.720">
    <property type="entry name" value="NAD(P)-binding Rossmann-like Domain"/>
    <property type="match status" value="1"/>
</dbReference>
<dbReference type="Gene3D" id="3.40.50.620">
    <property type="entry name" value="HUPs"/>
    <property type="match status" value="1"/>
</dbReference>
<comment type="caution">
    <text evidence="4">The sequence shown here is derived from an EMBL/GenBank/DDBJ whole genome shotgun (WGS) entry which is preliminary data.</text>
</comment>
<keyword evidence="1" id="KW-0521">NADP</keyword>
<sequence length="279" mass="30690">MAFTDPLQYLGAATALFLTLKVVHFATPYLTPSKLHRYQHDGNSWALVTGSTSGIGEGFAHALANKKFNLLLHGRNQTKLDKLVKELNQQYPDVQVKTVIADVSDIDVDISAIVSAASSLPGKLTILINNVGGAPLSPSYGTLTEVDANYVDKMINLNSRFPTQLTREMLPLLTANSPALIMTFIIERAGTDIDEALSTLQQWKDNIHVVQQLVQNDISSTKIRLFRKRDMSIRYLVPEPVVKYIEEQGLYDEDGANSTHEAQNSKKPGESAGAPPQNM</sequence>
<dbReference type="PRINTS" id="PR00081">
    <property type="entry name" value="GDHRDH"/>
</dbReference>
<dbReference type="Pfam" id="PF00106">
    <property type="entry name" value="adh_short"/>
    <property type="match status" value="1"/>
</dbReference>
<evidence type="ECO:0000313" key="4">
    <source>
        <dbReference type="EMBL" id="TIA40531.1"/>
    </source>
</evidence>
<dbReference type="SUPFAM" id="SSF51735">
    <property type="entry name" value="NAD(P)-binding Rossmann-fold domains"/>
    <property type="match status" value="1"/>
</dbReference>
<dbReference type="GO" id="GO:0016491">
    <property type="term" value="F:oxidoreductase activity"/>
    <property type="evidence" value="ECO:0007669"/>
    <property type="project" value="UniProtKB-KW"/>
</dbReference>
<dbReference type="InterPro" id="IPR014729">
    <property type="entry name" value="Rossmann-like_a/b/a_fold"/>
</dbReference>
<dbReference type="InterPro" id="IPR036291">
    <property type="entry name" value="NAD(P)-bd_dom_sf"/>
</dbReference>
<dbReference type="Proteomes" id="UP000304947">
    <property type="component" value="Unassembled WGS sequence"/>
</dbReference>